<evidence type="ECO:0000259" key="6">
    <source>
        <dbReference type="PROSITE" id="PS51898"/>
    </source>
</evidence>
<organism evidence="7">
    <name type="scientific">Eubacterium limosum</name>
    <dbReference type="NCBI Taxonomy" id="1736"/>
    <lineage>
        <taxon>Bacteria</taxon>
        <taxon>Bacillati</taxon>
        <taxon>Bacillota</taxon>
        <taxon>Clostridia</taxon>
        <taxon>Eubacteriales</taxon>
        <taxon>Eubacteriaceae</taxon>
        <taxon>Eubacterium</taxon>
    </lineage>
</organism>
<accession>A0A6N3HCN8</accession>
<keyword evidence="5" id="KW-0233">DNA recombination</keyword>
<evidence type="ECO:0000313" key="7">
    <source>
        <dbReference type="EMBL" id="VYU74091.1"/>
    </source>
</evidence>
<dbReference type="PANTHER" id="PTHR30349">
    <property type="entry name" value="PHAGE INTEGRASE-RELATED"/>
    <property type="match status" value="1"/>
</dbReference>
<sequence length="419" mass="48081">MGKDLNGKDLGKGITQRKDGLYMARAVVNKKKIPTIYGSNLKELRKKLESAKKEALLDSVSNIVSECPTLNEWFETWFEIYKKPVLRGTNPNAYTRSARNYFLPKIGDKKLNEIRPMHIQICIPELIEEGKGVKSIRDGVRVLKYCLDGAVGNGYILTNPALSINVPGEDNPRRRVLSLDEQEIFIDFVKANKRWFEELYLILLTTGLRISEAAGLKWSDIDFQSKFIHVNKQLVTYYEDGHKTMKFCPPKTQNSCRCIPFFDETKSILIAQKSKIEKQRRIKKKVWRASPEFDDLVFYTSLGSPISRYSVSTDLDSIVKQINLMAFEESKRTGSLPYYIKHINPHAFRHTFATRAFEKGMSPRVVQEIMGHANYGMTISYTHVIEKAKTVEAQKVGNFLDNQTCVEDNNVYDEVLKII</sequence>
<dbReference type="AlphaFoldDB" id="A0A6N3HCN8"/>
<evidence type="ECO:0000256" key="1">
    <source>
        <dbReference type="ARBA" id="ARBA00003283"/>
    </source>
</evidence>
<dbReference type="InterPro" id="IPR013762">
    <property type="entry name" value="Integrase-like_cat_sf"/>
</dbReference>
<evidence type="ECO:0000256" key="2">
    <source>
        <dbReference type="ARBA" id="ARBA00008857"/>
    </source>
</evidence>
<evidence type="ECO:0000256" key="3">
    <source>
        <dbReference type="ARBA" id="ARBA00022908"/>
    </source>
</evidence>
<comment type="similarity">
    <text evidence="2">Belongs to the 'phage' integrase family.</text>
</comment>
<evidence type="ECO:0000256" key="5">
    <source>
        <dbReference type="ARBA" id="ARBA00023172"/>
    </source>
</evidence>
<dbReference type="EMBL" id="CACRTR010000023">
    <property type="protein sequence ID" value="VYU74091.1"/>
    <property type="molecule type" value="Genomic_DNA"/>
</dbReference>
<keyword evidence="4" id="KW-0238">DNA-binding</keyword>
<reference evidence="7" key="1">
    <citation type="submission" date="2019-11" db="EMBL/GenBank/DDBJ databases">
        <authorList>
            <person name="Feng L."/>
        </authorList>
    </citation>
    <scope>NUCLEOTIDE SEQUENCE</scope>
    <source>
        <strain evidence="7">ElimosumLFYP34</strain>
    </source>
</reference>
<evidence type="ECO:0000256" key="4">
    <source>
        <dbReference type="ARBA" id="ARBA00023125"/>
    </source>
</evidence>
<dbReference type="CDD" id="cd01189">
    <property type="entry name" value="INT_ICEBs1_C_like"/>
    <property type="match status" value="1"/>
</dbReference>
<dbReference type="Pfam" id="PF00589">
    <property type="entry name" value="Phage_integrase"/>
    <property type="match status" value="1"/>
</dbReference>
<keyword evidence="3" id="KW-0229">DNA integration</keyword>
<dbReference type="GO" id="GO:0003677">
    <property type="term" value="F:DNA binding"/>
    <property type="evidence" value="ECO:0007669"/>
    <property type="project" value="UniProtKB-KW"/>
</dbReference>
<dbReference type="Pfam" id="PF14659">
    <property type="entry name" value="Phage_int_SAM_3"/>
    <property type="match status" value="1"/>
</dbReference>
<dbReference type="Gene3D" id="1.10.443.10">
    <property type="entry name" value="Intergrase catalytic core"/>
    <property type="match status" value="1"/>
</dbReference>
<dbReference type="GO" id="GO:0015074">
    <property type="term" value="P:DNA integration"/>
    <property type="evidence" value="ECO:0007669"/>
    <property type="project" value="UniProtKB-KW"/>
</dbReference>
<name>A0A6N3HCN8_EUBLI</name>
<dbReference type="Gene3D" id="1.10.150.130">
    <property type="match status" value="1"/>
</dbReference>
<dbReference type="PANTHER" id="PTHR30349:SF41">
    <property type="entry name" value="INTEGRASE_RECOMBINASE PROTEIN MJ0367-RELATED"/>
    <property type="match status" value="1"/>
</dbReference>
<dbReference type="InterPro" id="IPR050090">
    <property type="entry name" value="Tyrosine_recombinase_XerCD"/>
</dbReference>
<proteinExistence type="inferred from homology"/>
<dbReference type="InterPro" id="IPR002104">
    <property type="entry name" value="Integrase_catalytic"/>
</dbReference>
<dbReference type="Gene3D" id="3.30.160.60">
    <property type="entry name" value="Classic Zinc Finger"/>
    <property type="match status" value="1"/>
</dbReference>
<dbReference type="PROSITE" id="PS51898">
    <property type="entry name" value="TYR_RECOMBINASE"/>
    <property type="match status" value="1"/>
</dbReference>
<comment type="function">
    <text evidence="1">Site-specific tyrosine recombinase, which acts by catalyzing the cutting and rejoining of the recombining DNA molecules.</text>
</comment>
<dbReference type="GO" id="GO:0006310">
    <property type="term" value="P:DNA recombination"/>
    <property type="evidence" value="ECO:0007669"/>
    <property type="project" value="UniProtKB-KW"/>
</dbReference>
<dbReference type="InterPro" id="IPR010998">
    <property type="entry name" value="Integrase_recombinase_N"/>
</dbReference>
<dbReference type="InterPro" id="IPR004107">
    <property type="entry name" value="Integrase_SAM-like_N"/>
</dbReference>
<protein>
    <submittedName>
        <fullName evidence="7">Transposase from transposon Tn916</fullName>
    </submittedName>
</protein>
<dbReference type="SUPFAM" id="SSF56349">
    <property type="entry name" value="DNA breaking-rejoining enzymes"/>
    <property type="match status" value="1"/>
</dbReference>
<dbReference type="InterPro" id="IPR011010">
    <property type="entry name" value="DNA_brk_join_enz"/>
</dbReference>
<feature type="domain" description="Tyr recombinase" evidence="6">
    <location>
        <begin position="172"/>
        <end position="394"/>
    </location>
</feature>
<gene>
    <name evidence="7" type="primary">Int-Tn_1</name>
    <name evidence="7" type="ORF">ELLFYP34_01115</name>
</gene>